<dbReference type="STRING" id="1618563.UU12_C0002G0019"/>
<evidence type="ECO:0000313" key="3">
    <source>
        <dbReference type="EMBL" id="KKR71361.1"/>
    </source>
</evidence>
<sequence>MNQKKIGMAFSREFIGNDPLGHIGVKKPVYHRFLELCTKRDWDAYILTRKTYKEFPPEGDESAIWINRRDFKILAWDKWAAYREIGHYMPQTLLVEDEKEIPVVVDQIKTDRVVLKPFNGLKGLGIFIGPKNEAKNFKFTPKYKRYIAQEFVDTSSGISGIVSGMHDLRVVIINGEVVWCHVREPVGGSLLANAAQGGNLTEVDYRKVPRFVKDIVENISKEFYKKYDNPVYSLDFGVGKNGVPKIFEINDQIGFPKWEMKNRDNFLNFLVKNMADKLA</sequence>
<evidence type="ECO:0000256" key="1">
    <source>
        <dbReference type="PROSITE-ProRule" id="PRU00409"/>
    </source>
</evidence>
<dbReference type="GO" id="GO:0005737">
    <property type="term" value="C:cytoplasm"/>
    <property type="evidence" value="ECO:0007669"/>
    <property type="project" value="TreeGrafter"/>
</dbReference>
<dbReference type="PANTHER" id="PTHR21621">
    <property type="entry name" value="RIBOSOMAL PROTEIN S6 MODIFICATION PROTEIN"/>
    <property type="match status" value="1"/>
</dbReference>
<dbReference type="PANTHER" id="PTHR21621:SF0">
    <property type="entry name" value="BETA-CITRYLGLUTAMATE SYNTHASE B-RELATED"/>
    <property type="match status" value="1"/>
</dbReference>
<accession>A0A0G0T990</accession>
<dbReference type="GO" id="GO:0046872">
    <property type="term" value="F:metal ion binding"/>
    <property type="evidence" value="ECO:0007669"/>
    <property type="project" value="InterPro"/>
</dbReference>
<keyword evidence="1" id="KW-0547">Nucleotide-binding</keyword>
<dbReference type="GO" id="GO:0005524">
    <property type="term" value="F:ATP binding"/>
    <property type="evidence" value="ECO:0007669"/>
    <property type="project" value="UniProtKB-UniRule"/>
</dbReference>
<dbReference type="SUPFAM" id="SSF56059">
    <property type="entry name" value="Glutathione synthetase ATP-binding domain-like"/>
    <property type="match status" value="1"/>
</dbReference>
<dbReference type="Proteomes" id="UP000034562">
    <property type="component" value="Unassembled WGS sequence"/>
</dbReference>
<gene>
    <name evidence="3" type="ORF">UU12_C0002G0019</name>
</gene>
<dbReference type="AlphaFoldDB" id="A0A0G0T990"/>
<name>A0A0G0T990_9BACT</name>
<organism evidence="3 4">
    <name type="scientific">Candidatus Woesebacteria bacterium GW2011_GWA2_40_7b</name>
    <dbReference type="NCBI Taxonomy" id="1618563"/>
    <lineage>
        <taxon>Bacteria</taxon>
        <taxon>Candidatus Woeseibacteriota</taxon>
    </lineage>
</organism>
<protein>
    <submittedName>
        <fullName evidence="3">ATP-grasp domain protein</fullName>
    </submittedName>
</protein>
<dbReference type="GO" id="GO:0018169">
    <property type="term" value="F:ribosomal S6-glutamic acid ligase activity"/>
    <property type="evidence" value="ECO:0007669"/>
    <property type="project" value="TreeGrafter"/>
</dbReference>
<dbReference type="Pfam" id="PF02955">
    <property type="entry name" value="GSH-S_ATP"/>
    <property type="match status" value="1"/>
</dbReference>
<keyword evidence="1" id="KW-0067">ATP-binding</keyword>
<reference evidence="3 4" key="1">
    <citation type="journal article" date="2015" name="Nature">
        <title>rRNA introns, odd ribosomes, and small enigmatic genomes across a large radiation of phyla.</title>
        <authorList>
            <person name="Brown C.T."/>
            <person name="Hug L.A."/>
            <person name="Thomas B.C."/>
            <person name="Sharon I."/>
            <person name="Castelle C.J."/>
            <person name="Singh A."/>
            <person name="Wilkins M.J."/>
            <person name="Williams K.H."/>
            <person name="Banfield J.F."/>
        </authorList>
    </citation>
    <scope>NUCLEOTIDE SEQUENCE [LARGE SCALE GENOMIC DNA]</scope>
</reference>
<dbReference type="GO" id="GO:0004363">
    <property type="term" value="F:glutathione synthase activity"/>
    <property type="evidence" value="ECO:0007669"/>
    <property type="project" value="InterPro"/>
</dbReference>
<dbReference type="InterPro" id="IPR004218">
    <property type="entry name" value="GSHS_ATP-bd"/>
</dbReference>
<dbReference type="GO" id="GO:0009432">
    <property type="term" value="P:SOS response"/>
    <property type="evidence" value="ECO:0007669"/>
    <property type="project" value="TreeGrafter"/>
</dbReference>
<proteinExistence type="predicted"/>
<dbReference type="EMBL" id="LBZK01000002">
    <property type="protein sequence ID" value="KKR71361.1"/>
    <property type="molecule type" value="Genomic_DNA"/>
</dbReference>
<dbReference type="InterPro" id="IPR011761">
    <property type="entry name" value="ATP-grasp"/>
</dbReference>
<dbReference type="PROSITE" id="PS50975">
    <property type="entry name" value="ATP_GRASP"/>
    <property type="match status" value="1"/>
</dbReference>
<evidence type="ECO:0000259" key="2">
    <source>
        <dbReference type="PROSITE" id="PS50975"/>
    </source>
</evidence>
<evidence type="ECO:0000313" key="4">
    <source>
        <dbReference type="Proteomes" id="UP000034562"/>
    </source>
</evidence>
<dbReference type="Gene3D" id="3.30.470.20">
    <property type="entry name" value="ATP-grasp fold, B domain"/>
    <property type="match status" value="1"/>
</dbReference>
<comment type="caution">
    <text evidence="3">The sequence shown here is derived from an EMBL/GenBank/DDBJ whole genome shotgun (WGS) entry which is preliminary data.</text>
</comment>
<feature type="domain" description="ATP-grasp" evidence="2">
    <location>
        <begin position="79"/>
        <end position="275"/>
    </location>
</feature>